<dbReference type="InterPro" id="IPR007214">
    <property type="entry name" value="YbaK/aa-tRNA-synth-assoc-dom"/>
</dbReference>
<dbReference type="SUPFAM" id="SSF55826">
    <property type="entry name" value="YbaK/ProRS associated domain"/>
    <property type="match status" value="1"/>
</dbReference>
<dbReference type="AlphaFoldDB" id="A0A9D1KI14"/>
<evidence type="ECO:0000256" key="1">
    <source>
        <dbReference type="ARBA" id="ARBA00010201"/>
    </source>
</evidence>
<accession>A0A9D1KI14</accession>
<dbReference type="Proteomes" id="UP000886881">
    <property type="component" value="Unassembled WGS sequence"/>
</dbReference>
<dbReference type="GO" id="GO:0002161">
    <property type="term" value="F:aminoacyl-tRNA deacylase activity"/>
    <property type="evidence" value="ECO:0007669"/>
    <property type="project" value="InterPro"/>
</dbReference>
<comment type="similarity">
    <text evidence="1">Belongs to the PRORSD1 family.</text>
</comment>
<dbReference type="CDD" id="cd04335">
    <property type="entry name" value="PrdX_deacylase"/>
    <property type="match status" value="1"/>
</dbReference>
<proteinExistence type="inferred from homology"/>
<feature type="domain" description="YbaK/aminoacyl-tRNA synthetase-associated" evidence="2">
    <location>
        <begin position="40"/>
        <end position="164"/>
    </location>
</feature>
<name>A0A9D1KI14_9BACT</name>
<evidence type="ECO:0000259" key="2">
    <source>
        <dbReference type="Pfam" id="PF04073"/>
    </source>
</evidence>
<organism evidence="3 4">
    <name type="scientific">Candidatus Cryptobacteroides merdipullorum</name>
    <dbReference type="NCBI Taxonomy" id="2840771"/>
    <lineage>
        <taxon>Bacteria</taxon>
        <taxon>Pseudomonadati</taxon>
        <taxon>Bacteroidota</taxon>
        <taxon>Bacteroidia</taxon>
        <taxon>Bacteroidales</taxon>
        <taxon>Candidatus Cryptobacteroides</taxon>
    </lineage>
</organism>
<dbReference type="InterPro" id="IPR040285">
    <property type="entry name" value="ProX/PRXD1"/>
</dbReference>
<reference evidence="3" key="1">
    <citation type="submission" date="2020-10" db="EMBL/GenBank/DDBJ databases">
        <authorList>
            <person name="Gilroy R."/>
        </authorList>
    </citation>
    <scope>NUCLEOTIDE SEQUENCE</scope>
    <source>
        <strain evidence="3">ChiHecec2B26-709</strain>
    </source>
</reference>
<dbReference type="EMBL" id="DVLC01000119">
    <property type="protein sequence ID" value="HIT47468.1"/>
    <property type="molecule type" value="Genomic_DNA"/>
</dbReference>
<dbReference type="InterPro" id="IPR036754">
    <property type="entry name" value="YbaK/aa-tRNA-synt-asso_dom_sf"/>
</dbReference>
<dbReference type="PANTHER" id="PTHR31423">
    <property type="entry name" value="YBAK DOMAIN-CONTAINING PROTEIN"/>
    <property type="match status" value="1"/>
</dbReference>
<comment type="caution">
    <text evidence="3">The sequence shown here is derived from an EMBL/GenBank/DDBJ whole genome shotgun (WGS) entry which is preliminary data.</text>
</comment>
<reference evidence="3" key="2">
    <citation type="journal article" date="2021" name="PeerJ">
        <title>Extensive microbial diversity within the chicken gut microbiome revealed by metagenomics and culture.</title>
        <authorList>
            <person name="Gilroy R."/>
            <person name="Ravi A."/>
            <person name="Getino M."/>
            <person name="Pursley I."/>
            <person name="Horton D.L."/>
            <person name="Alikhan N.F."/>
            <person name="Baker D."/>
            <person name="Gharbi K."/>
            <person name="Hall N."/>
            <person name="Watson M."/>
            <person name="Adriaenssens E.M."/>
            <person name="Foster-Nyarko E."/>
            <person name="Jarju S."/>
            <person name="Secka A."/>
            <person name="Antonio M."/>
            <person name="Oren A."/>
            <person name="Chaudhuri R.R."/>
            <person name="La Ragione R."/>
            <person name="Hildebrand F."/>
            <person name="Pallen M.J."/>
        </authorList>
    </citation>
    <scope>NUCLEOTIDE SEQUENCE</scope>
    <source>
        <strain evidence="3">ChiHecec2B26-709</strain>
    </source>
</reference>
<dbReference type="PANTHER" id="PTHR31423:SF3">
    <property type="entry name" value="PROLYL-TRNA SYNTHETASE ASSOCIATED DOMAIN-CONTAINING PROTEIN 1-RELATED"/>
    <property type="match status" value="1"/>
</dbReference>
<evidence type="ECO:0000313" key="3">
    <source>
        <dbReference type="EMBL" id="HIT47468.1"/>
    </source>
</evidence>
<sequence length="183" mass="20126">MEEIRIFNGRPADLGGRNEAETAVYGLLDNLGIDYATACHEAAFTMEQCAAVEEALGAPICKNLFLCTHNKSGVYLLMMPGDKPFKTKYLSSQIGCSRLSFAGEEDMAELLHIRPGAVSPMGLMNDSGHRVRLIIDRDLLALTEFGCHPCVNTATLRLRMKDFLERYLPAVSHEPALVELPAL</sequence>
<protein>
    <submittedName>
        <fullName evidence="3">Prolyl-tRNA synthetase associated domain-containing protein</fullName>
    </submittedName>
</protein>
<evidence type="ECO:0000313" key="4">
    <source>
        <dbReference type="Proteomes" id="UP000886881"/>
    </source>
</evidence>
<gene>
    <name evidence="3" type="ORF">IAC35_06390</name>
</gene>
<dbReference type="Pfam" id="PF04073">
    <property type="entry name" value="tRNA_edit"/>
    <property type="match status" value="1"/>
</dbReference>
<dbReference type="Gene3D" id="3.90.960.10">
    <property type="entry name" value="YbaK/aminoacyl-tRNA synthetase-associated domain"/>
    <property type="match status" value="1"/>
</dbReference>